<dbReference type="InterPro" id="IPR001296">
    <property type="entry name" value="Glyco_trans_1"/>
</dbReference>
<dbReference type="Pfam" id="PF13579">
    <property type="entry name" value="Glyco_trans_4_4"/>
    <property type="match status" value="1"/>
</dbReference>
<sequence>MKTKKKPVRVLYLDHTAQLSGGEIALLRLISNLDRSLVEPVVVLAEEGPLVARLRAQRIETHVVLLTEKIHQVRKDELTYKGWVKALGNVPLFWHYAQTVATFARQNSIELIYTNSLKSDFYGALAGLQARLPVIWHVRDRIESSYLPKPATALVRLFAQWLPVCVVANSHATLETLQLPSTKPSEVVYSGFTPEFCACCQEPRAQNERPQVGLVGRIASWKGQEILIRAAAQLLSRGTQAHFRIIGAPLFGEDEELERLKHLVGELGIESHVSFLGFQPDIPQQLLQLDILVHASTTPEPFGQVVVEGMLAGLPVIATDGGGVREIITHGQTGLLVPCGDVDALAQSLQRLLDSPAEAAELAAKGRAHAQQTFTIAHSARASEQLYRRVLDHWQAAAQKTATPPRQLIYAGWAAVVVVLFALGELQIFQ</sequence>
<evidence type="ECO:0000313" key="5">
    <source>
        <dbReference type="Proteomes" id="UP000520814"/>
    </source>
</evidence>
<dbReference type="InterPro" id="IPR028098">
    <property type="entry name" value="Glyco_trans_4-like_N"/>
</dbReference>
<dbReference type="SUPFAM" id="SSF53756">
    <property type="entry name" value="UDP-Glycosyltransferase/glycogen phosphorylase"/>
    <property type="match status" value="1"/>
</dbReference>
<evidence type="ECO:0000259" key="3">
    <source>
        <dbReference type="Pfam" id="PF13579"/>
    </source>
</evidence>
<feature type="domain" description="Glycosyl transferase family 1" evidence="2">
    <location>
        <begin position="204"/>
        <end position="367"/>
    </location>
</feature>
<comment type="caution">
    <text evidence="4">The sequence shown here is derived from an EMBL/GenBank/DDBJ whole genome shotgun (WGS) entry which is preliminary data.</text>
</comment>
<dbReference type="EMBL" id="JACHGW010000004">
    <property type="protein sequence ID" value="MBB6052404.1"/>
    <property type="molecule type" value="Genomic_DNA"/>
</dbReference>
<evidence type="ECO:0000313" key="4">
    <source>
        <dbReference type="EMBL" id="MBB6052404.1"/>
    </source>
</evidence>
<dbReference type="Pfam" id="PF00534">
    <property type="entry name" value="Glycos_transf_1"/>
    <property type="match status" value="1"/>
</dbReference>
<keyword evidence="5" id="KW-1185">Reference proteome</keyword>
<keyword evidence="1" id="KW-0472">Membrane</keyword>
<dbReference type="Gene3D" id="3.40.50.2000">
    <property type="entry name" value="Glycogen Phosphorylase B"/>
    <property type="match status" value="2"/>
</dbReference>
<protein>
    <submittedName>
        <fullName evidence="4">Glycosyltransferase involved in cell wall biosynthesis</fullName>
    </submittedName>
</protein>
<keyword evidence="1" id="KW-0812">Transmembrane</keyword>
<dbReference type="RefSeq" id="WP_184201389.1">
    <property type="nucleotide sequence ID" value="NZ_JACHGW010000004.1"/>
</dbReference>
<evidence type="ECO:0000259" key="2">
    <source>
        <dbReference type="Pfam" id="PF00534"/>
    </source>
</evidence>
<feature type="domain" description="Glycosyltransferase subfamily 4-like N-terminal" evidence="3">
    <location>
        <begin position="21"/>
        <end position="175"/>
    </location>
</feature>
<organism evidence="4 5">
    <name type="scientific">Armatimonas rosea</name>
    <dbReference type="NCBI Taxonomy" id="685828"/>
    <lineage>
        <taxon>Bacteria</taxon>
        <taxon>Bacillati</taxon>
        <taxon>Armatimonadota</taxon>
        <taxon>Armatimonadia</taxon>
        <taxon>Armatimonadales</taxon>
        <taxon>Armatimonadaceae</taxon>
        <taxon>Armatimonas</taxon>
    </lineage>
</organism>
<keyword evidence="4" id="KW-0808">Transferase</keyword>
<dbReference type="Proteomes" id="UP000520814">
    <property type="component" value="Unassembled WGS sequence"/>
</dbReference>
<name>A0A7W9SUE0_ARMRO</name>
<reference evidence="4 5" key="1">
    <citation type="submission" date="2020-08" db="EMBL/GenBank/DDBJ databases">
        <title>Genomic Encyclopedia of Type Strains, Phase IV (KMG-IV): sequencing the most valuable type-strain genomes for metagenomic binning, comparative biology and taxonomic classification.</title>
        <authorList>
            <person name="Goeker M."/>
        </authorList>
    </citation>
    <scope>NUCLEOTIDE SEQUENCE [LARGE SCALE GENOMIC DNA]</scope>
    <source>
        <strain evidence="4 5">DSM 23562</strain>
    </source>
</reference>
<accession>A0A7W9SUE0</accession>
<gene>
    <name evidence="4" type="ORF">HNQ39_004225</name>
</gene>
<dbReference type="PANTHER" id="PTHR12526">
    <property type="entry name" value="GLYCOSYLTRANSFERASE"/>
    <property type="match status" value="1"/>
</dbReference>
<dbReference type="GO" id="GO:0016757">
    <property type="term" value="F:glycosyltransferase activity"/>
    <property type="evidence" value="ECO:0007669"/>
    <property type="project" value="InterPro"/>
</dbReference>
<evidence type="ECO:0000256" key="1">
    <source>
        <dbReference type="SAM" id="Phobius"/>
    </source>
</evidence>
<dbReference type="PANTHER" id="PTHR12526:SF630">
    <property type="entry name" value="GLYCOSYLTRANSFERASE"/>
    <property type="match status" value="1"/>
</dbReference>
<keyword evidence="1" id="KW-1133">Transmembrane helix</keyword>
<dbReference type="AlphaFoldDB" id="A0A7W9SUE0"/>
<proteinExistence type="predicted"/>
<dbReference type="CDD" id="cd03801">
    <property type="entry name" value="GT4_PimA-like"/>
    <property type="match status" value="1"/>
</dbReference>
<feature type="transmembrane region" description="Helical" evidence="1">
    <location>
        <begin position="408"/>
        <end position="429"/>
    </location>
</feature>